<accession>A0ABX0MA89</accession>
<evidence type="ECO:0000313" key="2">
    <source>
        <dbReference type="EMBL" id="NHZ44083.1"/>
    </source>
</evidence>
<reference evidence="2 3" key="1">
    <citation type="submission" date="2019-09" db="EMBL/GenBank/DDBJ databases">
        <title>Taxonomy of Antarctic Massilia spp.: description of Massilia rubra sp. nov., Massilia aquatica sp. nov., Massilia mucilaginosa sp. nov., Massilia frigida sp. nov. isolated from streams, lakes and regoliths.</title>
        <authorList>
            <person name="Holochova P."/>
            <person name="Sedlacek I."/>
            <person name="Kralova S."/>
            <person name="Maslanova I."/>
            <person name="Busse H.-J."/>
            <person name="Stankova E."/>
            <person name="Vrbovska V."/>
            <person name="Kovarovic V."/>
            <person name="Bartak M."/>
            <person name="Svec P."/>
            <person name="Pantucek R."/>
        </authorList>
    </citation>
    <scope>NUCLEOTIDE SEQUENCE [LARGE SCALE GENOMIC DNA]</scope>
    <source>
        <strain evidence="2 3">CCM 8693</strain>
    </source>
</reference>
<keyword evidence="3" id="KW-1185">Reference proteome</keyword>
<proteinExistence type="predicted"/>
<organism evidence="2 3">
    <name type="scientific">Massilia aquatica</name>
    <dbReference type="NCBI Taxonomy" id="2609000"/>
    <lineage>
        <taxon>Bacteria</taxon>
        <taxon>Pseudomonadati</taxon>
        <taxon>Pseudomonadota</taxon>
        <taxon>Betaproteobacteria</taxon>
        <taxon>Burkholderiales</taxon>
        <taxon>Oxalobacteraceae</taxon>
        <taxon>Telluria group</taxon>
        <taxon>Massilia</taxon>
    </lineage>
</organism>
<name>A0ABX0MA89_9BURK</name>
<dbReference type="Proteomes" id="UP000819052">
    <property type="component" value="Unassembled WGS sequence"/>
</dbReference>
<feature type="transmembrane region" description="Helical" evidence="1">
    <location>
        <begin position="65"/>
        <end position="90"/>
    </location>
</feature>
<sequence>MLRARPICAREGDKNQDGSAINSKTLIRFNFPLRILVAETLESTRLPALHKFELTLHSNFMNRRVTCIAIIVIVVLCAAKLYGHVIYAMYGGDIPARWNPDLYLLSHKDLVGQLGRPDVDLAGKGYQYWQKTAWWGLYELQVGYADCCTAQSLPSSVYIAAYVKGKYDPVLYKKISRAGVATESGIAKASAKNPPQ</sequence>
<keyword evidence="1" id="KW-0812">Transmembrane</keyword>
<gene>
    <name evidence="2" type="ORF">F1609_28535</name>
</gene>
<evidence type="ECO:0000313" key="3">
    <source>
        <dbReference type="Proteomes" id="UP000819052"/>
    </source>
</evidence>
<keyword evidence="1" id="KW-1133">Transmembrane helix</keyword>
<keyword evidence="1" id="KW-0472">Membrane</keyword>
<dbReference type="EMBL" id="VVIW01000027">
    <property type="protein sequence ID" value="NHZ44083.1"/>
    <property type="molecule type" value="Genomic_DNA"/>
</dbReference>
<evidence type="ECO:0000256" key="1">
    <source>
        <dbReference type="SAM" id="Phobius"/>
    </source>
</evidence>
<dbReference type="RefSeq" id="WP_167080450.1">
    <property type="nucleotide sequence ID" value="NZ_VVIW01000027.1"/>
</dbReference>
<protein>
    <submittedName>
        <fullName evidence="2">Uncharacterized protein</fullName>
    </submittedName>
</protein>
<comment type="caution">
    <text evidence="2">The sequence shown here is derived from an EMBL/GenBank/DDBJ whole genome shotgun (WGS) entry which is preliminary data.</text>
</comment>